<dbReference type="RefSeq" id="WP_131907393.1">
    <property type="nucleotide sequence ID" value="NZ_BAAAFU010000007.1"/>
</dbReference>
<protein>
    <submittedName>
        <fullName evidence="1">Type IV pilus assembly protein PilP</fullName>
    </submittedName>
</protein>
<dbReference type="Gene3D" id="2.30.30.830">
    <property type="match status" value="1"/>
</dbReference>
<gene>
    <name evidence="1" type="ORF">EV695_3633</name>
</gene>
<evidence type="ECO:0000313" key="2">
    <source>
        <dbReference type="Proteomes" id="UP000294887"/>
    </source>
</evidence>
<dbReference type="PIRSF" id="PIRSF016481">
    <property type="entry name" value="Pilus_assembly_PilP"/>
    <property type="match status" value="1"/>
</dbReference>
<dbReference type="AlphaFoldDB" id="A0A4V2P7R9"/>
<name>A0A4V2P7R9_9GAMM</name>
<evidence type="ECO:0000313" key="1">
    <source>
        <dbReference type="EMBL" id="TCJ82895.1"/>
    </source>
</evidence>
<dbReference type="OrthoDB" id="5296580at2"/>
<dbReference type="InterPro" id="IPR007446">
    <property type="entry name" value="PilP"/>
</dbReference>
<sequence length="186" mass="20734">MINKLNKSKNYHFKKAAIILPLCVSSLMLTGCNVSKADLDTYFAEQRGKPAAPIVPIPEVKPYLRYIYPEHEKDPFDAAMLAPNTVREEIIDNGINIDTTRVPEFLEGFPLDSLRMVGTVKKDNTLWALVKIPEGAVQTVKAGNYLGQNYGKIMNISEVKMDMVETVSNGLGGYKERDISIALNQE</sequence>
<organism evidence="1 2">
    <name type="scientific">Cocleimonas flava</name>
    <dbReference type="NCBI Taxonomy" id="634765"/>
    <lineage>
        <taxon>Bacteria</taxon>
        <taxon>Pseudomonadati</taxon>
        <taxon>Pseudomonadota</taxon>
        <taxon>Gammaproteobacteria</taxon>
        <taxon>Thiotrichales</taxon>
        <taxon>Thiotrichaceae</taxon>
        <taxon>Cocleimonas</taxon>
    </lineage>
</organism>
<dbReference type="Proteomes" id="UP000294887">
    <property type="component" value="Unassembled WGS sequence"/>
</dbReference>
<reference evidence="1 2" key="1">
    <citation type="submission" date="2019-03" db="EMBL/GenBank/DDBJ databases">
        <title>Genomic Encyclopedia of Type Strains, Phase IV (KMG-IV): sequencing the most valuable type-strain genomes for metagenomic binning, comparative biology and taxonomic classification.</title>
        <authorList>
            <person name="Goeker M."/>
        </authorList>
    </citation>
    <scope>NUCLEOTIDE SEQUENCE [LARGE SCALE GENOMIC DNA]</scope>
    <source>
        <strain evidence="1 2">DSM 24830</strain>
    </source>
</reference>
<dbReference type="Pfam" id="PF04351">
    <property type="entry name" value="PilP"/>
    <property type="match status" value="1"/>
</dbReference>
<accession>A0A4V2P7R9</accession>
<dbReference type="EMBL" id="SMFQ01000005">
    <property type="protein sequence ID" value="TCJ82895.1"/>
    <property type="molecule type" value="Genomic_DNA"/>
</dbReference>
<comment type="caution">
    <text evidence="1">The sequence shown here is derived from an EMBL/GenBank/DDBJ whole genome shotgun (WGS) entry which is preliminary data.</text>
</comment>
<keyword evidence="2" id="KW-1185">Reference proteome</keyword>
<dbReference type="PROSITE" id="PS51257">
    <property type="entry name" value="PROKAR_LIPOPROTEIN"/>
    <property type="match status" value="1"/>
</dbReference>
<proteinExistence type="predicted"/>